<reference evidence="1" key="1">
    <citation type="submission" date="2014-07" db="EMBL/GenBank/DDBJ databases">
        <authorList>
            <person name="Martin A.A"/>
            <person name="De Silva N."/>
        </authorList>
    </citation>
    <scope>NUCLEOTIDE SEQUENCE</scope>
</reference>
<dbReference type="Proteomes" id="UP000035680">
    <property type="component" value="Unassembled WGS sequence"/>
</dbReference>
<proteinExistence type="predicted"/>
<dbReference type="STRING" id="75913.A0A0K0FZH2"/>
<sequence length="70" mass="8286">MLQIHEQVRKFCDRSQYRCATYDADRLMEYNFANDITNILESPSCVSLMSKQNLLFSSTFPPEPHQYFSE</sequence>
<name>A0A0K0FZH2_STRVS</name>
<organism evidence="1 2">
    <name type="scientific">Strongyloides venezuelensis</name>
    <name type="common">Threadworm</name>
    <dbReference type="NCBI Taxonomy" id="75913"/>
    <lineage>
        <taxon>Eukaryota</taxon>
        <taxon>Metazoa</taxon>
        <taxon>Ecdysozoa</taxon>
        <taxon>Nematoda</taxon>
        <taxon>Chromadorea</taxon>
        <taxon>Rhabditida</taxon>
        <taxon>Tylenchina</taxon>
        <taxon>Panagrolaimomorpha</taxon>
        <taxon>Strongyloidoidea</taxon>
        <taxon>Strongyloididae</taxon>
        <taxon>Strongyloides</taxon>
    </lineage>
</organism>
<reference evidence="2" key="2">
    <citation type="submission" date="2015-08" db="UniProtKB">
        <authorList>
            <consortium name="WormBaseParasite"/>
        </authorList>
    </citation>
    <scope>IDENTIFICATION</scope>
</reference>
<protein>
    <submittedName>
        <fullName evidence="2">Uncharacterized protein</fullName>
    </submittedName>
</protein>
<dbReference type="WBParaSite" id="SVE_1785100.1">
    <property type="protein sequence ID" value="SVE_1785100.1"/>
    <property type="gene ID" value="SVE_1785100"/>
</dbReference>
<dbReference type="AlphaFoldDB" id="A0A0K0FZH2"/>
<evidence type="ECO:0000313" key="1">
    <source>
        <dbReference type="Proteomes" id="UP000035680"/>
    </source>
</evidence>
<evidence type="ECO:0000313" key="2">
    <source>
        <dbReference type="WBParaSite" id="SVE_1785100.1"/>
    </source>
</evidence>
<accession>A0A0K0FZH2</accession>
<keyword evidence="1" id="KW-1185">Reference proteome</keyword>